<dbReference type="Proteomes" id="UP001310387">
    <property type="component" value="Unassembled WGS sequence"/>
</dbReference>
<evidence type="ECO:0000313" key="2">
    <source>
        <dbReference type="EMBL" id="MEG3615262.1"/>
    </source>
</evidence>
<gene>
    <name evidence="2" type="ORF">V5O49_09040</name>
</gene>
<comment type="caution">
    <text evidence="2">The sequence shown here is derived from an EMBL/GenBank/DDBJ whole genome shotgun (WGS) entry which is preliminary data.</text>
</comment>
<feature type="signal peptide" evidence="1">
    <location>
        <begin position="1"/>
        <end position="28"/>
    </location>
</feature>
<dbReference type="EMBL" id="JBAGLP010000117">
    <property type="protein sequence ID" value="MEG3615262.1"/>
    <property type="molecule type" value="Genomic_DNA"/>
</dbReference>
<evidence type="ECO:0000313" key="3">
    <source>
        <dbReference type="Proteomes" id="UP001310387"/>
    </source>
</evidence>
<keyword evidence="1" id="KW-0732">Signal</keyword>
<proteinExistence type="predicted"/>
<feature type="chain" id="PRO_5045648557" evidence="1">
    <location>
        <begin position="29"/>
        <end position="188"/>
    </location>
</feature>
<name>A0ABU7Z769_9MICO</name>
<keyword evidence="3" id="KW-1185">Reference proteome</keyword>
<dbReference type="RefSeq" id="WP_332901931.1">
    <property type="nucleotide sequence ID" value="NZ_JBAGLP010000117.1"/>
</dbReference>
<evidence type="ECO:0000256" key="1">
    <source>
        <dbReference type="SAM" id="SignalP"/>
    </source>
</evidence>
<protein>
    <submittedName>
        <fullName evidence="2">Uncharacterized protein</fullName>
    </submittedName>
</protein>
<accession>A0ABU7Z769</accession>
<reference evidence="2" key="2">
    <citation type="submission" date="2024-02" db="EMBL/GenBank/DDBJ databases">
        <authorList>
            <person name="Prathaban M."/>
            <person name="Mythili R."/>
            <person name="Sharmila Devi N."/>
            <person name="Sobanaa M."/>
            <person name="Prathiviraj R."/>
            <person name="Selvin J."/>
        </authorList>
    </citation>
    <scope>NUCLEOTIDE SEQUENCE</scope>
    <source>
        <strain evidence="2">MP1014</strain>
    </source>
</reference>
<reference evidence="2" key="1">
    <citation type="journal article" date="2024" name="Antonie Van Leeuwenhoek">
        <title>Isoptericola haloaureus sp. nov., a dimorphic actinobacterium isolated from mangrove sediments of southeast India, implicating biosaline agricultural significance through nitrogen fixation and salt tolerance genes.</title>
        <authorList>
            <person name="Prathaban M."/>
            <person name="Prathiviraj R."/>
            <person name="Ravichandran M."/>
            <person name="Natarajan S.D."/>
            <person name="Sobanaa M."/>
            <person name="Hari Krishna Kumar S."/>
            <person name="Chandrasekar V."/>
            <person name="Selvin J."/>
        </authorList>
    </citation>
    <scope>NUCLEOTIDE SEQUENCE</scope>
    <source>
        <strain evidence="2">MP1014</strain>
    </source>
</reference>
<sequence length="188" mass="18822">MRFRRIRTTAVAGALGLATLGAAPAAVAAPAVTVEAPATETSTAADVTERWTEALQELVDDGAITPARRDAVLASLAGDVDRSASTPVPHDDERLVTPQAAAQALGMTVEALDVALSEEGATLASVAADRGIGRDDLVHALGSAAARRVDAAVQAGLLGADEAAERRAALPGVVSDAVEAQYPAGPAA</sequence>
<organism evidence="2 3">
    <name type="scientific">Isoptericola haloaureus</name>
    <dbReference type="NCBI Taxonomy" id="1542902"/>
    <lineage>
        <taxon>Bacteria</taxon>
        <taxon>Bacillati</taxon>
        <taxon>Actinomycetota</taxon>
        <taxon>Actinomycetes</taxon>
        <taxon>Micrococcales</taxon>
        <taxon>Promicromonosporaceae</taxon>
        <taxon>Isoptericola</taxon>
    </lineage>
</organism>